<dbReference type="Pfam" id="PF00612">
    <property type="entry name" value="IQ"/>
    <property type="match status" value="2"/>
</dbReference>
<dbReference type="Proteomes" id="UP000829196">
    <property type="component" value="Unassembled WGS sequence"/>
</dbReference>
<feature type="domain" description="CG-1" evidence="16">
    <location>
        <begin position="4"/>
        <end position="130"/>
    </location>
</feature>
<keyword evidence="4" id="KW-0677">Repeat</keyword>
<dbReference type="CDD" id="cd00102">
    <property type="entry name" value="IPT"/>
    <property type="match status" value="1"/>
</dbReference>
<keyword evidence="18" id="KW-1185">Reference proteome</keyword>
<dbReference type="GO" id="GO:0009409">
    <property type="term" value="P:response to cold"/>
    <property type="evidence" value="ECO:0007669"/>
    <property type="project" value="UniProtKB-ARBA"/>
</dbReference>
<dbReference type="PROSITE" id="PS50297">
    <property type="entry name" value="ANK_REP_REGION"/>
    <property type="match status" value="1"/>
</dbReference>
<evidence type="ECO:0000259" key="16">
    <source>
        <dbReference type="PROSITE" id="PS51437"/>
    </source>
</evidence>
<dbReference type="InterPro" id="IPR000048">
    <property type="entry name" value="IQ_motif_EF-hand-BS"/>
</dbReference>
<dbReference type="EMBL" id="JAGYWB010000015">
    <property type="protein sequence ID" value="KAI0498264.1"/>
    <property type="molecule type" value="Genomic_DNA"/>
</dbReference>
<dbReference type="SMART" id="SM00015">
    <property type="entry name" value="IQ"/>
    <property type="match status" value="2"/>
</dbReference>
<dbReference type="PANTHER" id="PTHR23335:SF0">
    <property type="entry name" value="CALMODULIN-BINDING TRANSCRIPTION ACTIVATOR 2-LIKE ISOFORM X1"/>
    <property type="match status" value="1"/>
</dbReference>
<dbReference type="Pfam" id="PF01833">
    <property type="entry name" value="TIG"/>
    <property type="match status" value="1"/>
</dbReference>
<evidence type="ECO:0000256" key="6">
    <source>
        <dbReference type="ARBA" id="ARBA00022860"/>
    </source>
</evidence>
<dbReference type="InterPro" id="IPR002110">
    <property type="entry name" value="Ankyrin_rpt"/>
</dbReference>
<dbReference type="SMART" id="SM01076">
    <property type="entry name" value="CG-1"/>
    <property type="match status" value="1"/>
</dbReference>
<dbReference type="SUPFAM" id="SSF52540">
    <property type="entry name" value="P-loop containing nucleoside triphosphate hydrolases"/>
    <property type="match status" value="1"/>
</dbReference>
<dbReference type="PANTHER" id="PTHR23335">
    <property type="entry name" value="CALMODULIN-BINDING TRANSCRIPTION ACTIVATOR CAMTA"/>
    <property type="match status" value="1"/>
</dbReference>
<evidence type="ECO:0000256" key="9">
    <source>
        <dbReference type="ARBA" id="ARBA00023054"/>
    </source>
</evidence>
<evidence type="ECO:0000256" key="8">
    <source>
        <dbReference type="ARBA" id="ARBA00023043"/>
    </source>
</evidence>
<dbReference type="GO" id="GO:0005516">
    <property type="term" value="F:calmodulin binding"/>
    <property type="evidence" value="ECO:0007669"/>
    <property type="project" value="UniProtKB-KW"/>
</dbReference>
<comment type="caution">
    <text evidence="17">The sequence shown here is derived from an EMBL/GenBank/DDBJ whole genome shotgun (WGS) entry which is preliminary data.</text>
</comment>
<name>A0A8T3AQJ8_DENNO</name>
<evidence type="ECO:0000256" key="14">
    <source>
        <dbReference type="PROSITE-ProRule" id="PRU00023"/>
    </source>
</evidence>
<dbReference type="SUPFAM" id="SSF48403">
    <property type="entry name" value="Ankyrin repeat"/>
    <property type="match status" value="1"/>
</dbReference>
<dbReference type="SUPFAM" id="SSF81296">
    <property type="entry name" value="E set domains"/>
    <property type="match status" value="1"/>
</dbReference>
<dbReference type="PROSITE" id="PS50088">
    <property type="entry name" value="ANK_REPEAT"/>
    <property type="match status" value="1"/>
</dbReference>
<organism evidence="17 18">
    <name type="scientific">Dendrobium nobile</name>
    <name type="common">Orchid</name>
    <dbReference type="NCBI Taxonomy" id="94219"/>
    <lineage>
        <taxon>Eukaryota</taxon>
        <taxon>Viridiplantae</taxon>
        <taxon>Streptophyta</taxon>
        <taxon>Embryophyta</taxon>
        <taxon>Tracheophyta</taxon>
        <taxon>Spermatophyta</taxon>
        <taxon>Magnoliopsida</taxon>
        <taxon>Liliopsida</taxon>
        <taxon>Asparagales</taxon>
        <taxon>Orchidaceae</taxon>
        <taxon>Epidendroideae</taxon>
        <taxon>Malaxideae</taxon>
        <taxon>Dendrobiinae</taxon>
        <taxon>Dendrobium</taxon>
    </lineage>
</organism>
<gene>
    <name evidence="17" type="ORF">KFK09_021505</name>
</gene>
<evidence type="ECO:0000256" key="12">
    <source>
        <dbReference type="ARBA" id="ARBA00023163"/>
    </source>
</evidence>
<dbReference type="AlphaFoldDB" id="A0A8T3AQJ8"/>
<evidence type="ECO:0000256" key="4">
    <source>
        <dbReference type="ARBA" id="ARBA00022737"/>
    </source>
</evidence>
<keyword evidence="3" id="KW-0597">Phosphoprotein</keyword>
<dbReference type="InterPro" id="IPR005559">
    <property type="entry name" value="CG-1_dom"/>
</dbReference>
<sequence>MADMRQILAEAKSRWLRPTEISTILRNYRRFNITPDPPNLPPGGSLFIFDRKALRYFRKDGHQWKKKKDGKTVREAHEKLKAGSIDILHCYYAHGEDDDNFQRRCYWLLDGQLEHIVLVHYRDVKEETSSSDPQLLSKGPTSQGAETSSVADSAHINTSTFVNPSSYAPITTNVNWSMPIASSEFEGVDLGNDLTGVPFVKSVPGSGLQVASLPGNSITGPISALTGSILPAYTAGSMNTERLNRSINPFFLNQVTPLNLIPDEGQNVQGTSHAAGSFGFQFNDENSPSTRSGSHSLKQKLTDTAEQNFSLQQLSCTDALSTRSRDSIAQNEERIKFSLHDDFNVLPEPYSQPLTVDDIIQVEEENAGVADHSVEDCVSNDSVQRYEIFHENQLDLAPPSDLNEQEEKVPTVFKNSLGMDIYDNDPGGSFERWMDKELGNDCSDILMASDSCSNWNAIDTQNDKVFSGLSRHIQLDVDSVAPLLSQEQLFSIDDFSPDWAYSGDETKVLISGVFLGGVQPSSIKWCCMFGEVEVSAQVLTTNAIRCQAPPHSPGRVPFYITCSNRLACSEVREFEYRENPTGTAISESLKNESEDEMYLQIRFAKMLSLGLDKKRLLCSIENCAKCIVKKSLAHMLIDDEPGWEKIEKETKTCQGHLWNLRDALLEKLLKGRLYEWLVCKLHEDGKGPNILDDKGQGAIHLAAALGYEWAMTSIISAGVNPSFRDARGRTALHWAAYYGREQTVVTLLKLGAYPGAVEDPTSKCPVGETAADLASSRGHKGIAAYLAEADLTSHLTSMSIAENVMGSVSASLAAEEAIESAEVQNICSFDVESEQIPLRESLAAVRNSALAAAQIHAAFRAQSFRQLQLTKNAKKSDIAYEVMLSPLNKRIHKTGHFNEYLHISAIKIQKKYRGWKSRKEFLKIRDRIVKIQAHVRGHQVRKQYKKVVWSVGIVEKVILRWRRKGSGLRGYRAEKATVTAEQEVEMADEYDFLHVGRKQKAAGIDKALARVKSMVRCPEAREQYARLMASSSKSKVGSVYSSSDQVDSSDKENLLEQEDPSAS</sequence>
<evidence type="ECO:0000256" key="11">
    <source>
        <dbReference type="ARBA" id="ARBA00023159"/>
    </source>
</evidence>
<dbReference type="InterPro" id="IPR027417">
    <property type="entry name" value="P-loop_NTPase"/>
</dbReference>
<evidence type="ECO:0000256" key="15">
    <source>
        <dbReference type="SAM" id="MobiDB-lite"/>
    </source>
</evidence>
<feature type="compositionally biased region" description="Polar residues" evidence="15">
    <location>
        <begin position="130"/>
        <end position="150"/>
    </location>
</feature>
<evidence type="ECO:0000256" key="3">
    <source>
        <dbReference type="ARBA" id="ARBA00022553"/>
    </source>
</evidence>
<dbReference type="FunFam" id="1.20.5.190:FF:000003">
    <property type="entry name" value="Calmodulin-binding transcription activator 2"/>
    <property type="match status" value="1"/>
</dbReference>
<dbReference type="Pfam" id="PF03859">
    <property type="entry name" value="CG-1"/>
    <property type="match status" value="1"/>
</dbReference>
<dbReference type="SMR" id="A0A8T3AQJ8"/>
<dbReference type="InterPro" id="IPR036770">
    <property type="entry name" value="Ankyrin_rpt-contain_sf"/>
</dbReference>
<comment type="subcellular location">
    <subcellularLocation>
        <location evidence="1">Nucleus</location>
    </subcellularLocation>
</comment>
<evidence type="ECO:0000256" key="2">
    <source>
        <dbReference type="ARBA" id="ARBA00008267"/>
    </source>
</evidence>
<feature type="region of interest" description="Disordered" evidence="15">
    <location>
        <begin position="278"/>
        <end position="300"/>
    </location>
</feature>
<evidence type="ECO:0000256" key="1">
    <source>
        <dbReference type="ARBA" id="ARBA00004123"/>
    </source>
</evidence>
<evidence type="ECO:0000256" key="13">
    <source>
        <dbReference type="ARBA" id="ARBA00023242"/>
    </source>
</evidence>
<dbReference type="GO" id="GO:0003712">
    <property type="term" value="F:transcription coregulator activity"/>
    <property type="evidence" value="ECO:0007669"/>
    <property type="project" value="TreeGrafter"/>
</dbReference>
<keyword evidence="13" id="KW-0539">Nucleus</keyword>
<keyword evidence="7" id="KW-0805">Transcription regulation</keyword>
<dbReference type="InterPro" id="IPR014756">
    <property type="entry name" value="Ig_E-set"/>
</dbReference>
<dbReference type="PROSITE" id="PS50096">
    <property type="entry name" value="IQ"/>
    <property type="match status" value="2"/>
</dbReference>
<feature type="region of interest" description="Disordered" evidence="15">
    <location>
        <begin position="1030"/>
        <end position="1063"/>
    </location>
</feature>
<evidence type="ECO:0000313" key="17">
    <source>
        <dbReference type="EMBL" id="KAI0498264.1"/>
    </source>
</evidence>
<feature type="region of interest" description="Disordered" evidence="15">
    <location>
        <begin position="129"/>
        <end position="150"/>
    </location>
</feature>
<dbReference type="Gene3D" id="2.60.40.10">
    <property type="entry name" value="Immunoglobulins"/>
    <property type="match status" value="1"/>
</dbReference>
<keyword evidence="8 14" id="KW-0040">ANK repeat</keyword>
<feature type="compositionally biased region" description="Low complexity" evidence="15">
    <location>
        <begin position="1030"/>
        <end position="1046"/>
    </location>
</feature>
<keyword evidence="10" id="KW-0238">DNA-binding</keyword>
<keyword evidence="12" id="KW-0804">Transcription</keyword>
<dbReference type="FunFam" id="2.60.40.10:FF:000314">
    <property type="entry name" value="Calmodulin-binding transcription activator 2"/>
    <property type="match status" value="1"/>
</dbReference>
<evidence type="ECO:0000256" key="10">
    <source>
        <dbReference type="ARBA" id="ARBA00023125"/>
    </source>
</evidence>
<feature type="repeat" description="ANK" evidence="14">
    <location>
        <begin position="727"/>
        <end position="759"/>
    </location>
</feature>
<proteinExistence type="inferred from homology"/>
<dbReference type="Gene3D" id="1.25.40.20">
    <property type="entry name" value="Ankyrin repeat-containing domain"/>
    <property type="match status" value="1"/>
</dbReference>
<protein>
    <recommendedName>
        <fullName evidence="16">CG-1 domain-containing protein</fullName>
    </recommendedName>
</protein>
<keyword evidence="9" id="KW-0175">Coiled coil</keyword>
<dbReference type="InterPro" id="IPR002909">
    <property type="entry name" value="IPT_dom"/>
</dbReference>
<dbReference type="GO" id="GO:0006357">
    <property type="term" value="P:regulation of transcription by RNA polymerase II"/>
    <property type="evidence" value="ECO:0007669"/>
    <property type="project" value="TreeGrafter"/>
</dbReference>
<dbReference type="GO" id="GO:0003690">
    <property type="term" value="F:double-stranded DNA binding"/>
    <property type="evidence" value="ECO:0007669"/>
    <property type="project" value="TreeGrafter"/>
</dbReference>
<evidence type="ECO:0000313" key="18">
    <source>
        <dbReference type="Proteomes" id="UP000829196"/>
    </source>
</evidence>
<dbReference type="Gene3D" id="1.20.5.190">
    <property type="match status" value="1"/>
</dbReference>
<feature type="compositionally biased region" description="Polar residues" evidence="15">
    <location>
        <begin position="283"/>
        <end position="296"/>
    </location>
</feature>
<evidence type="ECO:0000256" key="7">
    <source>
        <dbReference type="ARBA" id="ARBA00023015"/>
    </source>
</evidence>
<dbReference type="SMART" id="SM00248">
    <property type="entry name" value="ANK"/>
    <property type="match status" value="3"/>
</dbReference>
<dbReference type="PROSITE" id="PS51437">
    <property type="entry name" value="CG_1"/>
    <property type="match status" value="1"/>
</dbReference>
<dbReference type="InterPro" id="IPR013783">
    <property type="entry name" value="Ig-like_fold"/>
</dbReference>
<reference evidence="17" key="1">
    <citation type="journal article" date="2022" name="Front. Genet.">
        <title>Chromosome-Scale Assembly of the Dendrobium nobile Genome Provides Insights Into the Molecular Mechanism of the Biosynthesis of the Medicinal Active Ingredient of Dendrobium.</title>
        <authorList>
            <person name="Xu Q."/>
            <person name="Niu S.-C."/>
            <person name="Li K.-L."/>
            <person name="Zheng P.-J."/>
            <person name="Zhang X.-J."/>
            <person name="Jia Y."/>
            <person name="Liu Y."/>
            <person name="Niu Y.-X."/>
            <person name="Yu L.-H."/>
            <person name="Chen D.-F."/>
            <person name="Zhang G.-Q."/>
        </authorList>
    </citation>
    <scope>NUCLEOTIDE SEQUENCE</scope>
    <source>
        <tissue evidence="17">Leaf</tissue>
    </source>
</reference>
<accession>A0A8T3AQJ8</accession>
<dbReference type="Pfam" id="PF12796">
    <property type="entry name" value="Ank_2"/>
    <property type="match status" value="1"/>
</dbReference>
<keyword evidence="6" id="KW-0112">Calmodulin-binding</keyword>
<keyword evidence="11" id="KW-0010">Activator</keyword>
<comment type="similarity">
    <text evidence="2">Belongs to the CAMTA family.</text>
</comment>
<evidence type="ECO:0000256" key="5">
    <source>
        <dbReference type="ARBA" id="ARBA00022837"/>
    </source>
</evidence>
<dbReference type="OrthoDB" id="407555at2759"/>
<keyword evidence="5" id="KW-0106">Calcium</keyword>
<dbReference type="GO" id="GO:0005634">
    <property type="term" value="C:nucleus"/>
    <property type="evidence" value="ECO:0007669"/>
    <property type="project" value="UniProtKB-SubCell"/>
</dbReference>